<dbReference type="OrthoDB" id="9790810at2"/>
<dbReference type="InterPro" id="IPR007874">
    <property type="entry name" value="MinC_N"/>
</dbReference>
<keyword evidence="4 7" id="KW-0131">Cell cycle</keyword>
<keyword evidence="2 7" id="KW-0132">Cell division</keyword>
<comment type="similarity">
    <text evidence="1 7">Belongs to the MinC family.</text>
</comment>
<dbReference type="GO" id="GO:0000902">
    <property type="term" value="P:cell morphogenesis"/>
    <property type="evidence" value="ECO:0007669"/>
    <property type="project" value="InterPro"/>
</dbReference>
<keyword evidence="3 7" id="KW-0717">Septation</keyword>
<feature type="domain" description="Septum formation inhibitor MinC N-terminal" evidence="9">
    <location>
        <begin position="4"/>
        <end position="75"/>
    </location>
</feature>
<sequence length="217" mass="24059">MEAIEFKGKKEGVFVLLDCSLEFDYLCNKITEKIKNADSFLGKGMEIIISLHNTDLNMENRNKLKSLFESLDLIVKKIIPPIEENIINISEKIGVFQDIIEDEDSILTNGPTLVLKKSLRSGQNISHNGTIIIFGDVNPGAEVVAEGHIIVIGALRGIAHAGVKGNDKAIVFAFRLQPTQLRIAEIITRAPDGDQMIPNDPEVARIKDKRVIIEKYA</sequence>
<name>A0A1W1VFK9_DESTI</name>
<evidence type="ECO:0000313" key="11">
    <source>
        <dbReference type="Proteomes" id="UP000192731"/>
    </source>
</evidence>
<dbReference type="InterPro" id="IPR013033">
    <property type="entry name" value="MinC"/>
</dbReference>
<dbReference type="Proteomes" id="UP000192731">
    <property type="component" value="Unassembled WGS sequence"/>
</dbReference>
<dbReference type="GO" id="GO:1901891">
    <property type="term" value="P:regulation of cell septum assembly"/>
    <property type="evidence" value="ECO:0007669"/>
    <property type="project" value="InterPro"/>
</dbReference>
<keyword evidence="11" id="KW-1185">Reference proteome</keyword>
<dbReference type="Pfam" id="PF03775">
    <property type="entry name" value="MinC_C"/>
    <property type="match status" value="1"/>
</dbReference>
<evidence type="ECO:0000256" key="5">
    <source>
        <dbReference type="ARBA" id="ARBA00025606"/>
    </source>
</evidence>
<dbReference type="Gene3D" id="2.160.20.70">
    <property type="match status" value="1"/>
</dbReference>
<dbReference type="PANTHER" id="PTHR34108">
    <property type="entry name" value="SEPTUM SITE-DETERMINING PROTEIN MINC"/>
    <property type="match status" value="1"/>
</dbReference>
<dbReference type="InterPro" id="IPR005526">
    <property type="entry name" value="Septum_form_inhib_MinC_C"/>
</dbReference>
<dbReference type="PANTHER" id="PTHR34108:SF1">
    <property type="entry name" value="SEPTUM SITE-DETERMINING PROTEIN MINC"/>
    <property type="match status" value="1"/>
</dbReference>
<dbReference type="HAMAP" id="MF_00267">
    <property type="entry name" value="MinC"/>
    <property type="match status" value="1"/>
</dbReference>
<comment type="subunit">
    <text evidence="6 7">Interacts with MinD and FtsZ.</text>
</comment>
<dbReference type="GO" id="GO:0000917">
    <property type="term" value="P:division septum assembly"/>
    <property type="evidence" value="ECO:0007669"/>
    <property type="project" value="UniProtKB-KW"/>
</dbReference>
<evidence type="ECO:0000256" key="1">
    <source>
        <dbReference type="ARBA" id="ARBA00006291"/>
    </source>
</evidence>
<evidence type="ECO:0000256" key="3">
    <source>
        <dbReference type="ARBA" id="ARBA00023210"/>
    </source>
</evidence>
<evidence type="ECO:0000313" key="10">
    <source>
        <dbReference type="EMBL" id="SMB92168.1"/>
    </source>
</evidence>
<comment type="function">
    <text evidence="5 7">Cell division inhibitor that blocks the formation of polar Z ring septums. Rapidly oscillates between the poles of the cell to destabilize FtsZ filaments that have formed before they mature into polar Z rings. Prevents FtsZ polymerization.</text>
</comment>
<dbReference type="AlphaFoldDB" id="A0A1W1VFK9"/>
<evidence type="ECO:0000256" key="2">
    <source>
        <dbReference type="ARBA" id="ARBA00022618"/>
    </source>
</evidence>
<dbReference type="RefSeq" id="WP_084053530.1">
    <property type="nucleotide sequence ID" value="NZ_FWWT01000020.1"/>
</dbReference>
<dbReference type="STRING" id="656914.SAMN00017405_1915"/>
<evidence type="ECO:0000256" key="4">
    <source>
        <dbReference type="ARBA" id="ARBA00023306"/>
    </source>
</evidence>
<feature type="domain" description="Septum formation inhibitor MinC C-terminal" evidence="8">
    <location>
        <begin position="115"/>
        <end position="213"/>
    </location>
</feature>
<evidence type="ECO:0000256" key="6">
    <source>
        <dbReference type="ARBA" id="ARBA00046874"/>
    </source>
</evidence>
<proteinExistence type="inferred from homology"/>
<dbReference type="InterPro" id="IPR036145">
    <property type="entry name" value="MinC_C_sf"/>
</dbReference>
<dbReference type="EMBL" id="FWWT01000020">
    <property type="protein sequence ID" value="SMB92168.1"/>
    <property type="molecule type" value="Genomic_DNA"/>
</dbReference>
<evidence type="ECO:0000256" key="7">
    <source>
        <dbReference type="HAMAP-Rule" id="MF_00267"/>
    </source>
</evidence>
<evidence type="ECO:0000259" key="9">
    <source>
        <dbReference type="Pfam" id="PF05209"/>
    </source>
</evidence>
<evidence type="ECO:0000259" key="8">
    <source>
        <dbReference type="Pfam" id="PF03775"/>
    </source>
</evidence>
<dbReference type="Pfam" id="PF05209">
    <property type="entry name" value="MinC_N"/>
    <property type="match status" value="1"/>
</dbReference>
<dbReference type="InterPro" id="IPR016098">
    <property type="entry name" value="CAP/MinC_C"/>
</dbReference>
<dbReference type="NCBIfam" id="TIGR01222">
    <property type="entry name" value="minC"/>
    <property type="match status" value="1"/>
</dbReference>
<dbReference type="GO" id="GO:0051302">
    <property type="term" value="P:regulation of cell division"/>
    <property type="evidence" value="ECO:0007669"/>
    <property type="project" value="InterPro"/>
</dbReference>
<gene>
    <name evidence="7" type="primary">minC</name>
    <name evidence="10" type="ORF">SAMN00017405_1915</name>
</gene>
<accession>A0A1W1VFK9</accession>
<dbReference type="Gene3D" id="3.30.160.540">
    <property type="match status" value="1"/>
</dbReference>
<dbReference type="SUPFAM" id="SSF63848">
    <property type="entry name" value="Cell-division inhibitor MinC, C-terminal domain"/>
    <property type="match status" value="1"/>
</dbReference>
<reference evidence="10 11" key="1">
    <citation type="submission" date="2017-04" db="EMBL/GenBank/DDBJ databases">
        <authorList>
            <person name="Afonso C.L."/>
            <person name="Miller P.J."/>
            <person name="Scott M.A."/>
            <person name="Spackman E."/>
            <person name="Goraichik I."/>
            <person name="Dimitrov K.M."/>
            <person name="Suarez D.L."/>
            <person name="Swayne D.E."/>
        </authorList>
    </citation>
    <scope>NUCLEOTIDE SEQUENCE [LARGE SCALE GENOMIC DNA]</scope>
    <source>
        <strain evidence="10 11">DSM 11270</strain>
    </source>
</reference>
<protein>
    <recommendedName>
        <fullName evidence="7">Probable septum site-determining protein MinC</fullName>
    </recommendedName>
</protein>
<organism evidence="10 11">
    <name type="scientific">Desulfonispora thiosulfatigenes DSM 11270</name>
    <dbReference type="NCBI Taxonomy" id="656914"/>
    <lineage>
        <taxon>Bacteria</taxon>
        <taxon>Bacillati</taxon>
        <taxon>Bacillota</taxon>
        <taxon>Clostridia</taxon>
        <taxon>Eubacteriales</taxon>
        <taxon>Peptococcaceae</taxon>
        <taxon>Desulfonispora</taxon>
    </lineage>
</organism>